<keyword evidence="5" id="KW-1185">Reference proteome</keyword>
<dbReference type="EMBL" id="LROR01000037">
    <property type="protein sequence ID" value="OBR95643.1"/>
    <property type="molecule type" value="Genomic_DNA"/>
</dbReference>
<accession>A0A166TX21</accession>
<comment type="caution">
    <text evidence="2">The sequence shown here is derived from an EMBL/GenBank/DDBJ whole genome shotgun (WGS) entry which is preliminary data.</text>
</comment>
<sequence length="149" mass="16667">MSEILFDENGHLTKKSIKCLKDGSLKSEESIMILDHVSECEKCSAYIADGFDDTELVKAPSGFCDEVENKIKKRKSSEFIFYSLRVSIAACMALMIVFSNTLNFIVNTKKVVGIAPPNLSIVNSINTNISNFSQKIINMEGFNNENEKR</sequence>
<feature type="transmembrane region" description="Helical" evidence="1">
    <location>
        <begin position="79"/>
        <end position="98"/>
    </location>
</feature>
<evidence type="ECO:0000313" key="5">
    <source>
        <dbReference type="Proteomes" id="UP000093694"/>
    </source>
</evidence>
<dbReference type="PATRIC" id="fig|1705578.3.peg.3471"/>
<evidence type="ECO:0000313" key="3">
    <source>
        <dbReference type="EMBL" id="OBR95643.1"/>
    </source>
</evidence>
<evidence type="ECO:0000313" key="2">
    <source>
        <dbReference type="EMBL" id="OAA94301.1"/>
    </source>
</evidence>
<evidence type="ECO:0008006" key="6">
    <source>
        <dbReference type="Google" id="ProtNLM"/>
    </source>
</evidence>
<protein>
    <recommendedName>
        <fullName evidence="6">Zinc-finger domain-containing protein</fullName>
    </recommendedName>
</protein>
<dbReference type="Proteomes" id="UP000077384">
    <property type="component" value="Unassembled WGS sequence"/>
</dbReference>
<gene>
    <name evidence="3" type="ORF">CLCOS_14360</name>
    <name evidence="2" type="ORF">WX73_03401</name>
</gene>
<keyword evidence="1" id="KW-0812">Transmembrane</keyword>
<evidence type="ECO:0000313" key="4">
    <source>
        <dbReference type="Proteomes" id="UP000077384"/>
    </source>
</evidence>
<dbReference type="EMBL" id="LITQ01000004">
    <property type="protein sequence ID" value="OAA94301.1"/>
    <property type="molecule type" value="Genomic_DNA"/>
</dbReference>
<organism evidence="2 4">
    <name type="scientific">Clostridium coskatii</name>
    <dbReference type="NCBI Taxonomy" id="1705578"/>
    <lineage>
        <taxon>Bacteria</taxon>
        <taxon>Bacillati</taxon>
        <taxon>Bacillota</taxon>
        <taxon>Clostridia</taxon>
        <taxon>Eubacteriales</taxon>
        <taxon>Clostridiaceae</taxon>
        <taxon>Clostridium</taxon>
    </lineage>
</organism>
<evidence type="ECO:0000256" key="1">
    <source>
        <dbReference type="SAM" id="Phobius"/>
    </source>
</evidence>
<proteinExistence type="predicted"/>
<dbReference type="RefSeq" id="WP_023162644.1">
    <property type="nucleotide sequence ID" value="NZ_LITQ01000004.1"/>
</dbReference>
<reference evidence="2 4" key="1">
    <citation type="journal article" date="2015" name="Biotechnol. Bioeng.">
        <title>Genome sequence and phenotypic characterization of Caulobacter segnis.</title>
        <authorList>
            <person name="Patel S."/>
            <person name="Fletcher B."/>
            <person name="Scott D.C."/>
            <person name="Ely B."/>
        </authorList>
    </citation>
    <scope>NUCLEOTIDE SEQUENCE [LARGE SCALE GENOMIC DNA]</scope>
    <source>
        <strain evidence="2 4">PS02</strain>
    </source>
</reference>
<keyword evidence="1" id="KW-1133">Transmembrane helix</keyword>
<dbReference type="AlphaFoldDB" id="A0A166TX21"/>
<reference evidence="3 5" key="2">
    <citation type="journal article" date="2016" name="Front. Microbiol.">
        <title>Industrial Acetogenic Biocatalysts: A Comparative Metabolic and Genomic Analysis.</title>
        <authorList>
            <person name="Bengelsdorf F."/>
            <person name="Poehlein A."/>
            <person name="Sonja S."/>
            <person name="Erz C."/>
            <person name="Hummel T."/>
            <person name="Hoffmeister S."/>
            <person name="Daniel R."/>
            <person name="Durre P."/>
        </authorList>
    </citation>
    <scope>NUCLEOTIDE SEQUENCE [LARGE SCALE GENOMIC DNA]</scope>
    <source>
        <strain evidence="3 5">PTA-10522</strain>
    </source>
</reference>
<dbReference type="Proteomes" id="UP000093694">
    <property type="component" value="Unassembled WGS sequence"/>
</dbReference>
<name>A0A166TX21_9CLOT</name>
<keyword evidence="1" id="KW-0472">Membrane</keyword>